<evidence type="ECO:0000256" key="3">
    <source>
        <dbReference type="ARBA" id="ARBA00020552"/>
    </source>
</evidence>
<comment type="function">
    <text evidence="6">Has immunoglobulin-binding and hemagglutination properties, and can bind to mannose. Essential for virulence. May be involved in LPS biosynthesis or polysaccharide transport.</text>
</comment>
<dbReference type="InterPro" id="IPR012413">
    <property type="entry name" value="BA14K"/>
</dbReference>
<gene>
    <name evidence="8" type="ORF">C7I85_10420</name>
</gene>
<evidence type="ECO:0000313" key="9">
    <source>
        <dbReference type="Proteomes" id="UP000240653"/>
    </source>
</evidence>
<keyword evidence="7" id="KW-0732">Signal</keyword>
<proteinExistence type="inferred from homology"/>
<protein>
    <recommendedName>
        <fullName evidence="3">Lectin-like protein BA14k</fullName>
    </recommendedName>
</protein>
<evidence type="ECO:0000256" key="7">
    <source>
        <dbReference type="SAM" id="SignalP"/>
    </source>
</evidence>
<reference evidence="8 9" key="1">
    <citation type="submission" date="2018-03" db="EMBL/GenBank/DDBJ databases">
        <title>The draft genome of Mesorhizobium soli JCM 19897.</title>
        <authorList>
            <person name="Li L."/>
            <person name="Liu L."/>
            <person name="Liang L."/>
            <person name="Wang T."/>
            <person name="Zhang X."/>
        </authorList>
    </citation>
    <scope>NUCLEOTIDE SEQUENCE [LARGE SCALE GENOMIC DNA]</scope>
    <source>
        <strain evidence="8 9">JCM 19897</strain>
    </source>
</reference>
<evidence type="ECO:0000256" key="2">
    <source>
        <dbReference type="ARBA" id="ARBA00010270"/>
    </source>
</evidence>
<evidence type="ECO:0000256" key="6">
    <source>
        <dbReference type="ARBA" id="ARBA00025321"/>
    </source>
</evidence>
<dbReference type="RefSeq" id="WP_106723891.1">
    <property type="nucleotide sequence ID" value="NZ_PXYL01000004.1"/>
</dbReference>
<dbReference type="EMBL" id="PXYL01000004">
    <property type="protein sequence ID" value="PSJ61461.1"/>
    <property type="molecule type" value="Genomic_DNA"/>
</dbReference>
<sequence length="152" mass="17424">MKKLLLTVCAAAMAVTAIASSMLEANAAPVMFPKLEAGTSDIQEVRDGPRHFYRRGNDYYYNGHRGYRHHRPGWREHNGWWFPPAAFITGAIIGGAIASQPAPAYRPAPEYRPGRNDHLRWCYDRYRSYRASDNTFQPNYGPRQQCVSPYMR</sequence>
<feature type="chain" id="PRO_5015135806" description="Lectin-like protein BA14k" evidence="7">
    <location>
        <begin position="28"/>
        <end position="152"/>
    </location>
</feature>
<evidence type="ECO:0000313" key="8">
    <source>
        <dbReference type="EMBL" id="PSJ61461.1"/>
    </source>
</evidence>
<evidence type="ECO:0000256" key="1">
    <source>
        <dbReference type="ARBA" id="ARBA00004167"/>
    </source>
</evidence>
<keyword evidence="9" id="KW-1185">Reference proteome</keyword>
<comment type="caution">
    <text evidence="8">The sequence shown here is derived from an EMBL/GenBank/DDBJ whole genome shotgun (WGS) entry which is preliminary data.</text>
</comment>
<evidence type="ECO:0000256" key="5">
    <source>
        <dbReference type="ARBA" id="ARBA00022734"/>
    </source>
</evidence>
<accession>A0A2P7SGK5</accession>
<dbReference type="Proteomes" id="UP000240653">
    <property type="component" value="Unassembled WGS sequence"/>
</dbReference>
<name>A0A2P7SGK5_9HYPH</name>
<keyword evidence="5" id="KW-0430">Lectin</keyword>
<dbReference type="OrthoDB" id="8117189at2"/>
<dbReference type="GO" id="GO:0016020">
    <property type="term" value="C:membrane"/>
    <property type="evidence" value="ECO:0007669"/>
    <property type="project" value="UniProtKB-SubCell"/>
</dbReference>
<comment type="subcellular location">
    <subcellularLocation>
        <location evidence="1">Membrane</location>
        <topology evidence="1">Single-pass membrane protein</topology>
    </subcellularLocation>
</comment>
<keyword evidence="4" id="KW-0472">Membrane</keyword>
<organism evidence="8 9">
    <name type="scientific">Pseudaminobacter soli</name>
    <name type="common">ex Li et al. 2025</name>
    <dbReference type="NCBI Taxonomy" id="1295366"/>
    <lineage>
        <taxon>Bacteria</taxon>
        <taxon>Pseudomonadati</taxon>
        <taxon>Pseudomonadota</taxon>
        <taxon>Alphaproteobacteria</taxon>
        <taxon>Hyphomicrobiales</taxon>
        <taxon>Phyllobacteriaceae</taxon>
        <taxon>Pseudaminobacter</taxon>
    </lineage>
</organism>
<dbReference type="GO" id="GO:0030246">
    <property type="term" value="F:carbohydrate binding"/>
    <property type="evidence" value="ECO:0007669"/>
    <property type="project" value="UniProtKB-KW"/>
</dbReference>
<feature type="signal peptide" evidence="7">
    <location>
        <begin position="1"/>
        <end position="27"/>
    </location>
</feature>
<keyword evidence="4" id="KW-1003">Cell membrane</keyword>
<dbReference type="AlphaFoldDB" id="A0A2P7SGK5"/>
<evidence type="ECO:0000256" key="4">
    <source>
        <dbReference type="ARBA" id="ARBA00022475"/>
    </source>
</evidence>
<dbReference type="Pfam" id="PF07886">
    <property type="entry name" value="BA14K"/>
    <property type="match status" value="1"/>
</dbReference>
<comment type="similarity">
    <text evidence="2">Belongs to the BA14k family.</text>
</comment>